<evidence type="ECO:0000313" key="1">
    <source>
        <dbReference type="EMBL" id="RPA77745.1"/>
    </source>
</evidence>
<proteinExistence type="predicted"/>
<dbReference type="Proteomes" id="UP000275078">
    <property type="component" value="Unassembled WGS sequence"/>
</dbReference>
<evidence type="ECO:0000313" key="2">
    <source>
        <dbReference type="Proteomes" id="UP000275078"/>
    </source>
</evidence>
<organism evidence="1 2">
    <name type="scientific">Ascobolus immersus RN42</name>
    <dbReference type="NCBI Taxonomy" id="1160509"/>
    <lineage>
        <taxon>Eukaryota</taxon>
        <taxon>Fungi</taxon>
        <taxon>Dikarya</taxon>
        <taxon>Ascomycota</taxon>
        <taxon>Pezizomycotina</taxon>
        <taxon>Pezizomycetes</taxon>
        <taxon>Pezizales</taxon>
        <taxon>Ascobolaceae</taxon>
        <taxon>Ascobolus</taxon>
    </lineage>
</organism>
<gene>
    <name evidence="1" type="ORF">BJ508DRAFT_416899</name>
</gene>
<protein>
    <submittedName>
        <fullName evidence="1">Uncharacterized protein</fullName>
    </submittedName>
</protein>
<name>A0A3N4HVC9_ASCIM</name>
<dbReference type="AlphaFoldDB" id="A0A3N4HVC9"/>
<sequence length="84" mass="9504">MNQVIIEYKDGDVTMRNAGFYNQLQVHGIQFTSIQNFTAPIFPGTHIKILDNTKLETLKSFTDVETGFQNEYIMSSSPTSPIDD</sequence>
<reference evidence="1 2" key="1">
    <citation type="journal article" date="2018" name="Nat. Ecol. Evol.">
        <title>Pezizomycetes genomes reveal the molecular basis of ectomycorrhizal truffle lifestyle.</title>
        <authorList>
            <person name="Murat C."/>
            <person name="Payen T."/>
            <person name="Noel B."/>
            <person name="Kuo A."/>
            <person name="Morin E."/>
            <person name="Chen J."/>
            <person name="Kohler A."/>
            <person name="Krizsan K."/>
            <person name="Balestrini R."/>
            <person name="Da Silva C."/>
            <person name="Montanini B."/>
            <person name="Hainaut M."/>
            <person name="Levati E."/>
            <person name="Barry K.W."/>
            <person name="Belfiori B."/>
            <person name="Cichocki N."/>
            <person name="Clum A."/>
            <person name="Dockter R.B."/>
            <person name="Fauchery L."/>
            <person name="Guy J."/>
            <person name="Iotti M."/>
            <person name="Le Tacon F."/>
            <person name="Lindquist E.A."/>
            <person name="Lipzen A."/>
            <person name="Malagnac F."/>
            <person name="Mello A."/>
            <person name="Molinier V."/>
            <person name="Miyauchi S."/>
            <person name="Poulain J."/>
            <person name="Riccioni C."/>
            <person name="Rubini A."/>
            <person name="Sitrit Y."/>
            <person name="Splivallo R."/>
            <person name="Traeger S."/>
            <person name="Wang M."/>
            <person name="Zifcakova L."/>
            <person name="Wipf D."/>
            <person name="Zambonelli A."/>
            <person name="Paolocci F."/>
            <person name="Nowrousian M."/>
            <person name="Ottonello S."/>
            <person name="Baldrian P."/>
            <person name="Spatafora J.W."/>
            <person name="Henrissat B."/>
            <person name="Nagy L.G."/>
            <person name="Aury J.M."/>
            <person name="Wincker P."/>
            <person name="Grigoriev I.V."/>
            <person name="Bonfante P."/>
            <person name="Martin F.M."/>
        </authorList>
    </citation>
    <scope>NUCLEOTIDE SEQUENCE [LARGE SCALE GENOMIC DNA]</scope>
    <source>
        <strain evidence="1 2">RN42</strain>
    </source>
</reference>
<keyword evidence="2" id="KW-1185">Reference proteome</keyword>
<accession>A0A3N4HVC9</accession>
<dbReference type="EMBL" id="ML119721">
    <property type="protein sequence ID" value="RPA77745.1"/>
    <property type="molecule type" value="Genomic_DNA"/>
</dbReference>